<name>A0A084SZB9_9BACT</name>
<sequence length="258" mass="27635">MAEFKVDARGPIEIWTIDGEGRRNAISRAMLKEFEEMVARVSRGHDTRAVVITGAGDKAFCAGADLKERGTMSEPEVRAFLDGLRRTLRSLEKSDCVFIAAINGAAFGGGTELALSCDLRVAAPAAELGLTEVKLGIIPGGGGTQRLARLVGPGRAKDLILTGRRLNAAEAFSIGLVNRLAPEGHLLDTAYSMAESIVENAPIAVATAKHAIDEGLSLELDEALALELRHYEKVLATEDRLEGLKAFAEKRKPVYKGR</sequence>
<dbReference type="InterPro" id="IPR001753">
    <property type="entry name" value="Enoyl-CoA_hydra/iso"/>
</dbReference>
<dbReference type="RefSeq" id="WP_043391150.1">
    <property type="nucleotide sequence ID" value="NZ_JPMI01000038.1"/>
</dbReference>
<dbReference type="SUPFAM" id="SSF52096">
    <property type="entry name" value="ClpP/crotonase"/>
    <property type="match status" value="1"/>
</dbReference>
<dbReference type="InterPro" id="IPR029045">
    <property type="entry name" value="ClpP/crotonase-like_dom_sf"/>
</dbReference>
<dbReference type="GO" id="GO:0004300">
    <property type="term" value="F:enoyl-CoA hydratase activity"/>
    <property type="evidence" value="ECO:0007669"/>
    <property type="project" value="UniProtKB-EC"/>
</dbReference>
<accession>A0A084SZB9</accession>
<dbReference type="Gene3D" id="3.90.226.10">
    <property type="entry name" value="2-enoyl-CoA Hydratase, Chain A, domain 1"/>
    <property type="match status" value="1"/>
</dbReference>
<dbReference type="GO" id="GO:0006635">
    <property type="term" value="P:fatty acid beta-oxidation"/>
    <property type="evidence" value="ECO:0007669"/>
    <property type="project" value="TreeGrafter"/>
</dbReference>
<dbReference type="PANTHER" id="PTHR11941:SF54">
    <property type="entry name" value="ENOYL-COA HYDRATASE, MITOCHONDRIAL"/>
    <property type="match status" value="1"/>
</dbReference>
<protein>
    <submittedName>
        <fullName evidence="4">Enoyl-CoA hydratase</fullName>
        <ecNumber evidence="4">4.2.1.17</ecNumber>
    </submittedName>
</protein>
<keyword evidence="2 4" id="KW-0456">Lyase</keyword>
<comment type="similarity">
    <text evidence="1 3">Belongs to the enoyl-CoA hydratase/isomerase family.</text>
</comment>
<dbReference type="Gene3D" id="1.10.12.10">
    <property type="entry name" value="Lyase 2-enoyl-coa Hydratase, Chain A, domain 2"/>
    <property type="match status" value="1"/>
</dbReference>
<dbReference type="CDD" id="cd06558">
    <property type="entry name" value="crotonase-like"/>
    <property type="match status" value="1"/>
</dbReference>
<dbReference type="PANTHER" id="PTHR11941">
    <property type="entry name" value="ENOYL-COA HYDRATASE-RELATED"/>
    <property type="match status" value="1"/>
</dbReference>
<dbReference type="Pfam" id="PF00378">
    <property type="entry name" value="ECH_1"/>
    <property type="match status" value="1"/>
</dbReference>
<dbReference type="AlphaFoldDB" id="A0A084SZB9"/>
<gene>
    <name evidence="4" type="ORF">Q664_06970</name>
</gene>
<dbReference type="InterPro" id="IPR014748">
    <property type="entry name" value="Enoyl-CoA_hydra_C"/>
</dbReference>
<dbReference type="EC" id="4.2.1.17" evidence="4"/>
<evidence type="ECO:0000256" key="1">
    <source>
        <dbReference type="ARBA" id="ARBA00005254"/>
    </source>
</evidence>
<comment type="caution">
    <text evidence="4">The sequence shown here is derived from an EMBL/GenBank/DDBJ whole genome shotgun (WGS) entry which is preliminary data.</text>
</comment>
<evidence type="ECO:0000313" key="5">
    <source>
        <dbReference type="Proteomes" id="UP000028547"/>
    </source>
</evidence>
<dbReference type="FunFam" id="1.10.12.10:FF:000001">
    <property type="entry name" value="Probable enoyl-CoA hydratase, mitochondrial"/>
    <property type="match status" value="1"/>
</dbReference>
<dbReference type="Proteomes" id="UP000028547">
    <property type="component" value="Unassembled WGS sequence"/>
</dbReference>
<dbReference type="FunFam" id="3.90.226.10:FF:000009">
    <property type="entry name" value="Carnitinyl-CoA dehydratase"/>
    <property type="match status" value="1"/>
</dbReference>
<evidence type="ECO:0000256" key="3">
    <source>
        <dbReference type="RuleBase" id="RU003707"/>
    </source>
</evidence>
<evidence type="ECO:0000313" key="4">
    <source>
        <dbReference type="EMBL" id="KFA93804.1"/>
    </source>
</evidence>
<dbReference type="EMBL" id="JPMI01000038">
    <property type="protein sequence ID" value="KFA93804.1"/>
    <property type="molecule type" value="Genomic_DNA"/>
</dbReference>
<dbReference type="PROSITE" id="PS00166">
    <property type="entry name" value="ENOYL_COA_HYDRATASE"/>
    <property type="match status" value="1"/>
</dbReference>
<proteinExistence type="inferred from homology"/>
<organism evidence="4 5">
    <name type="scientific">Archangium violaceum Cb vi76</name>
    <dbReference type="NCBI Taxonomy" id="1406225"/>
    <lineage>
        <taxon>Bacteria</taxon>
        <taxon>Pseudomonadati</taxon>
        <taxon>Myxococcota</taxon>
        <taxon>Myxococcia</taxon>
        <taxon>Myxococcales</taxon>
        <taxon>Cystobacterineae</taxon>
        <taxon>Archangiaceae</taxon>
        <taxon>Archangium</taxon>
    </lineage>
</organism>
<evidence type="ECO:0000256" key="2">
    <source>
        <dbReference type="ARBA" id="ARBA00023239"/>
    </source>
</evidence>
<reference evidence="4 5" key="1">
    <citation type="submission" date="2014-07" db="EMBL/GenBank/DDBJ databases">
        <title>Draft Genome Sequence of Gephyronic Acid Producer, Cystobacter violaceus Strain Cb vi76.</title>
        <authorList>
            <person name="Stevens D.C."/>
            <person name="Young J."/>
            <person name="Carmichael R."/>
            <person name="Tan J."/>
            <person name="Taylor R.E."/>
        </authorList>
    </citation>
    <scope>NUCLEOTIDE SEQUENCE [LARGE SCALE GENOMIC DNA]</scope>
    <source>
        <strain evidence="4 5">Cb vi76</strain>
    </source>
</reference>
<dbReference type="InterPro" id="IPR018376">
    <property type="entry name" value="Enoyl-CoA_hyd/isom_CS"/>
</dbReference>